<dbReference type="EMBL" id="BAABWN010000019">
    <property type="protein sequence ID" value="GAA6170082.1"/>
    <property type="molecule type" value="Genomic_DNA"/>
</dbReference>
<gene>
    <name evidence="2" type="ORF">NBRC116591_38950</name>
</gene>
<evidence type="ECO:0000313" key="3">
    <source>
        <dbReference type="Proteomes" id="UP001465153"/>
    </source>
</evidence>
<proteinExistence type="predicted"/>
<dbReference type="InterPro" id="IPR024000">
    <property type="entry name" value="CHP04046_FMN-dependent"/>
</dbReference>
<dbReference type="Pfam" id="PF13738">
    <property type="entry name" value="Pyr_redox_3"/>
    <property type="match status" value="1"/>
</dbReference>
<dbReference type="NCBIfam" id="TIGR04046">
    <property type="entry name" value="MSMEG_0569_nitr"/>
    <property type="match status" value="1"/>
</dbReference>
<reference evidence="2 3" key="1">
    <citation type="submission" date="2024-04" db="EMBL/GenBank/DDBJ databases">
        <title>Draft genome sequence of Sessilibacter corallicola NBRC 116591.</title>
        <authorList>
            <person name="Miyakawa T."/>
            <person name="Kusuya Y."/>
            <person name="Miura T."/>
        </authorList>
    </citation>
    <scope>NUCLEOTIDE SEQUENCE [LARGE SCALE GENOMIC DNA]</scope>
    <source>
        <strain evidence="2 3">KU-00831-HH</strain>
    </source>
</reference>
<evidence type="ECO:0000256" key="1">
    <source>
        <dbReference type="ARBA" id="ARBA00023002"/>
    </source>
</evidence>
<comment type="caution">
    <text evidence="2">The sequence shown here is derived from an EMBL/GenBank/DDBJ whole genome shotgun (WGS) entry which is preliminary data.</text>
</comment>
<dbReference type="PRINTS" id="PR00368">
    <property type="entry name" value="FADPNR"/>
</dbReference>
<dbReference type="PANTHER" id="PTHR43539:SF78">
    <property type="entry name" value="FLAVIN-CONTAINING MONOOXYGENASE"/>
    <property type="match status" value="1"/>
</dbReference>
<organism evidence="2 3">
    <name type="scientific">Sessilibacter corallicola</name>
    <dbReference type="NCBI Taxonomy" id="2904075"/>
    <lineage>
        <taxon>Bacteria</taxon>
        <taxon>Pseudomonadati</taxon>
        <taxon>Pseudomonadota</taxon>
        <taxon>Gammaproteobacteria</taxon>
        <taxon>Cellvibrionales</taxon>
        <taxon>Cellvibrionaceae</taxon>
        <taxon>Sessilibacter</taxon>
    </lineage>
</organism>
<protein>
    <submittedName>
        <fullName evidence="2">MSMEG_0569 family flavin-dependent oxidoreductase</fullName>
    </submittedName>
</protein>
<sequence>MTNHESSINHYDVIVVGGGQSGVTMSYYLQQAGLSHLVLEKNTLFHGWKNERWDSFTLVTPNWQCDLPGLPYDGNDPKGFMTGKQTIEWLDRFGKSVDAPVKEGVTVQHVFKTRDDTYKVETSQGLFSANQIVVASGGYHLPIIPRMAEKIPKSVHQIHSANYKNSKQLPEGNVLVVGSGQSGAQIAEDLHLDGRKVFLATGNAPRVARFYRGKDVVEWLEDMGYYQMSVKEHSLGENVRQNTNHYVTGRDGGRDIDLRKFATEGMELFGLMTDYNDGKLEFELDLNENLNKADDTYNNINARIDAWIEQQGIQVDEEPSRYSPVWQPEAERGALNLEESGITSIIWCIGFKPGFEWLNAPVFNGQGHPQHDRGVTSEPGLYFIGLPWLYTWGSGRFSGVKNDAQYLIEFIADYQKRKNLKNIDQTQKATESAVVA</sequence>
<keyword evidence="3" id="KW-1185">Reference proteome</keyword>
<dbReference type="RefSeq" id="WP_353304431.1">
    <property type="nucleotide sequence ID" value="NZ_BAABWN010000019.1"/>
</dbReference>
<accession>A0ABQ0AEN8</accession>
<dbReference type="PANTHER" id="PTHR43539">
    <property type="entry name" value="FLAVIN-BINDING MONOOXYGENASE-LIKE PROTEIN (AFU_ORTHOLOGUE AFUA_4G09220)"/>
    <property type="match status" value="1"/>
</dbReference>
<name>A0ABQ0AEN8_9GAMM</name>
<dbReference type="PRINTS" id="PR00411">
    <property type="entry name" value="PNDRDTASEI"/>
</dbReference>
<evidence type="ECO:0000313" key="2">
    <source>
        <dbReference type="EMBL" id="GAA6170082.1"/>
    </source>
</evidence>
<dbReference type="InterPro" id="IPR036188">
    <property type="entry name" value="FAD/NAD-bd_sf"/>
</dbReference>
<dbReference type="InterPro" id="IPR050982">
    <property type="entry name" value="Auxin_biosynth/cation_transpt"/>
</dbReference>
<keyword evidence="1" id="KW-0560">Oxidoreductase</keyword>
<dbReference type="Gene3D" id="3.50.50.60">
    <property type="entry name" value="FAD/NAD(P)-binding domain"/>
    <property type="match status" value="2"/>
</dbReference>
<dbReference type="SUPFAM" id="SSF51905">
    <property type="entry name" value="FAD/NAD(P)-binding domain"/>
    <property type="match status" value="2"/>
</dbReference>
<dbReference type="Proteomes" id="UP001465153">
    <property type="component" value="Unassembled WGS sequence"/>
</dbReference>